<evidence type="ECO:0000313" key="2">
    <source>
        <dbReference type="Proteomes" id="UP001597197"/>
    </source>
</evidence>
<dbReference type="InterPro" id="IPR027417">
    <property type="entry name" value="P-loop_NTPase"/>
</dbReference>
<protein>
    <recommendedName>
        <fullName evidence="3">Phage terminase large subunit N-terminal domain-containing protein</fullName>
    </recommendedName>
</protein>
<organism evidence="1 2">
    <name type="scientific">Hymenobacter bucti</name>
    <dbReference type="NCBI Taxonomy" id="1844114"/>
    <lineage>
        <taxon>Bacteria</taxon>
        <taxon>Pseudomonadati</taxon>
        <taxon>Bacteroidota</taxon>
        <taxon>Cytophagia</taxon>
        <taxon>Cytophagales</taxon>
        <taxon>Hymenobacteraceae</taxon>
        <taxon>Hymenobacter</taxon>
    </lineage>
</organism>
<evidence type="ECO:0000313" key="1">
    <source>
        <dbReference type="EMBL" id="MFD1874268.1"/>
    </source>
</evidence>
<proteinExistence type="predicted"/>
<gene>
    <name evidence="1" type="ORF">ACFSDX_17620</name>
</gene>
<dbReference type="EMBL" id="JBHUFD010000006">
    <property type="protein sequence ID" value="MFD1874268.1"/>
    <property type="molecule type" value="Genomic_DNA"/>
</dbReference>
<accession>A0ABW4QXC4</accession>
<reference evidence="2" key="1">
    <citation type="journal article" date="2019" name="Int. J. Syst. Evol. Microbiol.">
        <title>The Global Catalogue of Microorganisms (GCM) 10K type strain sequencing project: providing services to taxonomists for standard genome sequencing and annotation.</title>
        <authorList>
            <consortium name="The Broad Institute Genomics Platform"/>
            <consortium name="The Broad Institute Genome Sequencing Center for Infectious Disease"/>
            <person name="Wu L."/>
            <person name="Ma J."/>
        </authorList>
    </citation>
    <scope>NUCLEOTIDE SEQUENCE [LARGE SCALE GENOMIC DNA]</scope>
    <source>
        <strain evidence="2">CGMCC 1.15795</strain>
    </source>
</reference>
<sequence>MRLTIKQTLALDILEDAATTELLYGGGAGGGKSALGTYWVLKNCLKYAGSRGLIGRAKLKNLKETTLLTLFEVMGKQGLTTAHYKYNEQAGTVSFYNGSVIFLKDLFQYPSDQNFDSLGSMEITFAFVDECNQIVAKAWGIVKSRIRYRLGFYCHKCGRPNQPAGEHPGNQVLSYDANGEANQWHCHSCGSVTKRLVPKMLGSCNPAKNWVYATFYKPSKDGTLKPYRRFVQSLLSDNKYTAASYRESLLTLDRASIERLLRGNWEYDGDPATLISYDRICDLFPNSFVTTGQPAITADVARFGADKAVIGLWSGLRLVNVVTMDKSKPLSWWPSFAGWRTPITCRCRASSSTKMAWAVA</sequence>
<dbReference type="RefSeq" id="WP_382315917.1">
    <property type="nucleotide sequence ID" value="NZ_JBHUFD010000006.1"/>
</dbReference>
<evidence type="ECO:0008006" key="3">
    <source>
        <dbReference type="Google" id="ProtNLM"/>
    </source>
</evidence>
<comment type="caution">
    <text evidence="1">The sequence shown here is derived from an EMBL/GenBank/DDBJ whole genome shotgun (WGS) entry which is preliminary data.</text>
</comment>
<keyword evidence="2" id="KW-1185">Reference proteome</keyword>
<name>A0ABW4QXC4_9BACT</name>
<dbReference type="Proteomes" id="UP001597197">
    <property type="component" value="Unassembled WGS sequence"/>
</dbReference>
<dbReference type="Gene3D" id="3.40.50.300">
    <property type="entry name" value="P-loop containing nucleotide triphosphate hydrolases"/>
    <property type="match status" value="1"/>
</dbReference>